<dbReference type="AlphaFoldDB" id="W1IUT1"/>
<dbReference type="PANTHER" id="PTHR30629">
    <property type="entry name" value="PROPHAGE INTEGRASE"/>
    <property type="match status" value="1"/>
</dbReference>
<keyword evidence="5" id="KW-1185">Reference proteome</keyword>
<evidence type="ECO:0000313" key="5">
    <source>
        <dbReference type="Proteomes" id="UP000019202"/>
    </source>
</evidence>
<proteinExistence type="inferred from homology"/>
<comment type="similarity">
    <text evidence="1">Belongs to the 'phage' integrase family.</text>
</comment>
<comment type="caution">
    <text evidence="4">The sequence shown here is derived from an EMBL/GenBank/DDBJ whole genome shotgun (WGS) entry which is preliminary data.</text>
</comment>
<organism evidence="4 5">
    <name type="scientific">Xenorhabdus szentirmaii DSM 16338</name>
    <dbReference type="NCBI Taxonomy" id="1427518"/>
    <lineage>
        <taxon>Bacteria</taxon>
        <taxon>Pseudomonadati</taxon>
        <taxon>Pseudomonadota</taxon>
        <taxon>Gammaproteobacteria</taxon>
        <taxon>Enterobacterales</taxon>
        <taxon>Morganellaceae</taxon>
        <taxon>Xenorhabdus</taxon>
    </lineage>
</organism>
<dbReference type="Gene3D" id="3.30.160.390">
    <property type="entry name" value="Integrase, DNA-binding domain"/>
    <property type="match status" value="1"/>
</dbReference>
<protein>
    <recommendedName>
        <fullName evidence="3">Integrase DNA-binding domain-containing protein</fullName>
    </recommendedName>
</protein>
<evidence type="ECO:0000256" key="1">
    <source>
        <dbReference type="ARBA" id="ARBA00008857"/>
    </source>
</evidence>
<sequence>MIYETDRFGNQASQTKGKSLYIGGWQWAVFIDTNGSKGWRYRYQFAGKTKMISLDTYPVITLTEARAKRDETRKLVANGINSSEFRKAEKISVANLIENTFRNIACEWYEKRKDRWAALPTQ</sequence>
<accession>W1IUT1</accession>
<dbReference type="EMBL" id="CBXF010000077">
    <property type="protein sequence ID" value="CDL82257.1"/>
    <property type="molecule type" value="Genomic_DNA"/>
</dbReference>
<dbReference type="Proteomes" id="UP000019202">
    <property type="component" value="Unassembled WGS sequence"/>
</dbReference>
<evidence type="ECO:0000259" key="3">
    <source>
        <dbReference type="Pfam" id="PF13356"/>
    </source>
</evidence>
<dbReference type="GO" id="GO:0015074">
    <property type="term" value="P:DNA integration"/>
    <property type="evidence" value="ECO:0007669"/>
    <property type="project" value="UniProtKB-KW"/>
</dbReference>
<gene>
    <name evidence="4" type="ORF">XSR1_20082</name>
</gene>
<keyword evidence="2" id="KW-0229">DNA integration</keyword>
<feature type="domain" description="Integrase DNA-binding" evidence="3">
    <location>
        <begin position="29"/>
        <end position="89"/>
    </location>
</feature>
<evidence type="ECO:0000313" key="4">
    <source>
        <dbReference type="EMBL" id="CDL82257.1"/>
    </source>
</evidence>
<dbReference type="Pfam" id="PF13356">
    <property type="entry name" value="Arm-DNA-bind_3"/>
    <property type="match status" value="1"/>
</dbReference>
<reference evidence="4" key="1">
    <citation type="submission" date="2013-11" db="EMBL/GenBank/DDBJ databases">
        <title>Draft genome sequence and annotation of the entomopathogenic bacteria, Xenorhabdus cabanillasi strain JM26 and Xenorhabdus szentirmai strain DSM 16338.</title>
        <authorList>
            <person name="Gualtieri M."/>
            <person name="Ogier J.C."/>
            <person name="Pages S."/>
            <person name="Givaudan A."/>
            <person name="Gaudriault S."/>
        </authorList>
    </citation>
    <scope>NUCLEOTIDE SEQUENCE [LARGE SCALE GENOMIC DNA]</scope>
    <source>
        <strain evidence="4">DSM 16338</strain>
    </source>
</reference>
<dbReference type="InterPro" id="IPR025166">
    <property type="entry name" value="Integrase_DNA_bind_dom"/>
</dbReference>
<dbReference type="STRING" id="1427518.XSR1_20082"/>
<dbReference type="InterPro" id="IPR050808">
    <property type="entry name" value="Phage_Integrase"/>
</dbReference>
<evidence type="ECO:0000256" key="2">
    <source>
        <dbReference type="ARBA" id="ARBA00022908"/>
    </source>
</evidence>
<dbReference type="InterPro" id="IPR038488">
    <property type="entry name" value="Integrase_DNA-bd_sf"/>
</dbReference>
<dbReference type="PANTHER" id="PTHR30629:SF2">
    <property type="entry name" value="PROPHAGE INTEGRASE INTS-RELATED"/>
    <property type="match status" value="1"/>
</dbReference>
<name>W1IUT1_9GAMM</name>